<proteinExistence type="predicted"/>
<evidence type="ECO:0000313" key="2">
    <source>
        <dbReference type="EMBL" id="GFR09531.1"/>
    </source>
</evidence>
<gene>
    <name evidence="2" type="ORF">TNCT_102601</name>
</gene>
<reference evidence="2" key="1">
    <citation type="submission" date="2020-07" db="EMBL/GenBank/DDBJ databases">
        <title>Multicomponent nature underlies the extraordinary mechanical properties of spider dragline silk.</title>
        <authorList>
            <person name="Kono N."/>
            <person name="Nakamura H."/>
            <person name="Mori M."/>
            <person name="Yoshida Y."/>
            <person name="Ohtoshi R."/>
            <person name="Malay A.D."/>
            <person name="Moran D.A.P."/>
            <person name="Tomita M."/>
            <person name="Numata K."/>
            <person name="Arakawa K."/>
        </authorList>
    </citation>
    <scope>NUCLEOTIDE SEQUENCE</scope>
</reference>
<dbReference type="AlphaFoldDB" id="A0A8X6JJY5"/>
<dbReference type="Proteomes" id="UP000887116">
    <property type="component" value="Unassembled WGS sequence"/>
</dbReference>
<accession>A0A8X6JJY5</accession>
<dbReference type="EMBL" id="BMAO01026410">
    <property type="protein sequence ID" value="GFR09531.1"/>
    <property type="molecule type" value="Genomic_DNA"/>
</dbReference>
<organism evidence="2 3">
    <name type="scientific">Trichonephila clavata</name>
    <name type="common">Joro spider</name>
    <name type="synonym">Nephila clavata</name>
    <dbReference type="NCBI Taxonomy" id="2740835"/>
    <lineage>
        <taxon>Eukaryota</taxon>
        <taxon>Metazoa</taxon>
        <taxon>Ecdysozoa</taxon>
        <taxon>Arthropoda</taxon>
        <taxon>Chelicerata</taxon>
        <taxon>Arachnida</taxon>
        <taxon>Araneae</taxon>
        <taxon>Araneomorphae</taxon>
        <taxon>Entelegynae</taxon>
        <taxon>Araneoidea</taxon>
        <taxon>Nephilidae</taxon>
        <taxon>Trichonephila</taxon>
    </lineage>
</organism>
<evidence type="ECO:0000313" key="3">
    <source>
        <dbReference type="Proteomes" id="UP000887116"/>
    </source>
</evidence>
<keyword evidence="3" id="KW-1185">Reference proteome</keyword>
<evidence type="ECO:0000256" key="1">
    <source>
        <dbReference type="SAM" id="MobiDB-lite"/>
    </source>
</evidence>
<feature type="region of interest" description="Disordered" evidence="1">
    <location>
        <begin position="1"/>
        <end position="21"/>
    </location>
</feature>
<comment type="caution">
    <text evidence="2">The sequence shown here is derived from an EMBL/GenBank/DDBJ whole genome shotgun (WGS) entry which is preliminary data.</text>
</comment>
<name>A0A8X6JJY5_TRICU</name>
<protein>
    <submittedName>
        <fullName evidence="2">Uncharacterized protein</fullName>
    </submittedName>
</protein>
<sequence>MGATTFDLDTPGTTHGGQPGTSRALPLRWQLLSVSGCDGDETWVTISHRIEGRIYGVETPVITCLKEVQDNSLCR</sequence>